<evidence type="ECO:0000313" key="1">
    <source>
        <dbReference type="EMBL" id="KAJ1119870.1"/>
    </source>
</evidence>
<evidence type="ECO:0000313" key="2">
    <source>
        <dbReference type="Proteomes" id="UP001066276"/>
    </source>
</evidence>
<dbReference type="InterPro" id="IPR036691">
    <property type="entry name" value="Endo/exonu/phosph_ase_sf"/>
</dbReference>
<comment type="caution">
    <text evidence="1">The sequence shown here is derived from an EMBL/GenBank/DDBJ whole genome shotgun (WGS) entry which is preliminary data.</text>
</comment>
<organism evidence="1 2">
    <name type="scientific">Pleurodeles waltl</name>
    <name type="common">Iberian ribbed newt</name>
    <dbReference type="NCBI Taxonomy" id="8319"/>
    <lineage>
        <taxon>Eukaryota</taxon>
        <taxon>Metazoa</taxon>
        <taxon>Chordata</taxon>
        <taxon>Craniata</taxon>
        <taxon>Vertebrata</taxon>
        <taxon>Euteleostomi</taxon>
        <taxon>Amphibia</taxon>
        <taxon>Batrachia</taxon>
        <taxon>Caudata</taxon>
        <taxon>Salamandroidea</taxon>
        <taxon>Salamandridae</taxon>
        <taxon>Pleurodelinae</taxon>
        <taxon>Pleurodeles</taxon>
    </lineage>
</organism>
<dbReference type="AlphaFoldDB" id="A0AAV7P3W5"/>
<gene>
    <name evidence="1" type="ORF">NDU88_008054</name>
</gene>
<dbReference type="Proteomes" id="UP001066276">
    <property type="component" value="Chromosome 8"/>
</dbReference>
<sequence>MPGKLDCHRRDLLTLQGKNEELQYQIEDLVNRSPCSNIRIKGVSSQAVTGKLEDFMECLFRYVAPDLKDQNVVIDRTHRVGRPARSPVQAQDILICLHHYKQRETKMAQAQDQPLIDFEGFHVVQIDLRGHRLTVANIYGPNEHQEGFLRDALGRIMGTPDKDIVGGGDFNIVSDTLLDRSAQQHILSGAFSKDFKDWLAFPPHAPIAKCWRLNTRLLAYKGIIAETEVAITQYLEANDTPEVRAATLWEALKAVIRGQFIAMAARLNNARWTKWQQLEDEIRTLEATHSQSGSLATQRQIATLRKQLRALDDDRAEYALLQTKQKYYTGAIGAGRLLGHCLRAQQVG</sequence>
<proteinExistence type="predicted"/>
<evidence type="ECO:0008006" key="3">
    <source>
        <dbReference type="Google" id="ProtNLM"/>
    </source>
</evidence>
<keyword evidence="2" id="KW-1185">Reference proteome</keyword>
<dbReference type="SUPFAM" id="SSF56219">
    <property type="entry name" value="DNase I-like"/>
    <property type="match status" value="1"/>
</dbReference>
<dbReference type="Gene3D" id="3.30.70.1820">
    <property type="entry name" value="L1 transposable element, RRM domain"/>
    <property type="match status" value="1"/>
</dbReference>
<name>A0AAV7P3W5_PLEWA</name>
<dbReference type="EMBL" id="JANPWB010000012">
    <property type="protein sequence ID" value="KAJ1119870.1"/>
    <property type="molecule type" value="Genomic_DNA"/>
</dbReference>
<reference evidence="1" key="1">
    <citation type="journal article" date="2022" name="bioRxiv">
        <title>Sequencing and chromosome-scale assembly of the giantPleurodeles waltlgenome.</title>
        <authorList>
            <person name="Brown T."/>
            <person name="Elewa A."/>
            <person name="Iarovenko S."/>
            <person name="Subramanian E."/>
            <person name="Araus A.J."/>
            <person name="Petzold A."/>
            <person name="Susuki M."/>
            <person name="Suzuki K.-i.T."/>
            <person name="Hayashi T."/>
            <person name="Toyoda A."/>
            <person name="Oliveira C."/>
            <person name="Osipova E."/>
            <person name="Leigh N.D."/>
            <person name="Simon A."/>
            <person name="Yun M.H."/>
        </authorList>
    </citation>
    <scope>NUCLEOTIDE SEQUENCE</scope>
    <source>
        <strain evidence="1">20211129_DDA</strain>
        <tissue evidence="1">Liver</tissue>
    </source>
</reference>
<accession>A0AAV7P3W5</accession>
<protein>
    <recommendedName>
        <fullName evidence="3">Endonuclease/exonuclease/phosphatase domain-containing protein</fullName>
    </recommendedName>
</protein>